<organism evidence="2 3">
    <name type="scientific">Aureimonas flava</name>
    <dbReference type="NCBI Taxonomy" id="2320271"/>
    <lineage>
        <taxon>Bacteria</taxon>
        <taxon>Pseudomonadati</taxon>
        <taxon>Pseudomonadota</taxon>
        <taxon>Alphaproteobacteria</taxon>
        <taxon>Hyphomicrobiales</taxon>
        <taxon>Aurantimonadaceae</taxon>
        <taxon>Aureimonas</taxon>
    </lineage>
</organism>
<evidence type="ECO:0000313" key="3">
    <source>
        <dbReference type="Proteomes" id="UP000265750"/>
    </source>
</evidence>
<dbReference type="EMBL" id="QYRN01000006">
    <property type="protein sequence ID" value="RIY00152.1"/>
    <property type="molecule type" value="Genomic_DNA"/>
</dbReference>
<dbReference type="OrthoDB" id="7907709at2"/>
<dbReference type="InterPro" id="IPR021738">
    <property type="entry name" value="DUF3309"/>
</dbReference>
<protein>
    <submittedName>
        <fullName evidence="2">DUF3309 family protein</fullName>
    </submittedName>
</protein>
<dbReference type="Proteomes" id="UP000265750">
    <property type="component" value="Unassembled WGS sequence"/>
</dbReference>
<dbReference type="AlphaFoldDB" id="A0A3A1WJN0"/>
<keyword evidence="3" id="KW-1185">Reference proteome</keyword>
<keyword evidence="1" id="KW-0812">Transmembrane</keyword>
<evidence type="ECO:0000313" key="2">
    <source>
        <dbReference type="EMBL" id="RIY00152.1"/>
    </source>
</evidence>
<gene>
    <name evidence="2" type="ORF">D3218_12730</name>
</gene>
<reference evidence="3" key="1">
    <citation type="submission" date="2018-09" db="EMBL/GenBank/DDBJ databases">
        <authorList>
            <person name="Tuo L."/>
        </authorList>
    </citation>
    <scope>NUCLEOTIDE SEQUENCE [LARGE SCALE GENOMIC DNA]</scope>
    <source>
        <strain evidence="3">M2BS4Y-1</strain>
    </source>
</reference>
<feature type="transmembrane region" description="Helical" evidence="1">
    <location>
        <begin position="33"/>
        <end position="51"/>
    </location>
</feature>
<evidence type="ECO:0000256" key="1">
    <source>
        <dbReference type="SAM" id="Phobius"/>
    </source>
</evidence>
<accession>A0A3A1WJN0</accession>
<dbReference type="RefSeq" id="WP_119540463.1">
    <property type="nucleotide sequence ID" value="NZ_QYRN01000006.1"/>
</dbReference>
<dbReference type="Pfam" id="PF11752">
    <property type="entry name" value="DUF3309"/>
    <property type="match status" value="1"/>
</dbReference>
<keyword evidence="1" id="KW-0472">Membrane</keyword>
<proteinExistence type="predicted"/>
<sequence length="52" mass="5719">MTPGAALALFALLMMVGLLPVWPWSRGWSFRPAIAFGVLFTLVVMAWVTVLI</sequence>
<comment type="caution">
    <text evidence="2">The sequence shown here is derived from an EMBL/GenBank/DDBJ whole genome shotgun (WGS) entry which is preliminary data.</text>
</comment>
<name>A0A3A1WJN0_9HYPH</name>
<keyword evidence="1" id="KW-1133">Transmembrane helix</keyword>